<organism evidence="2 3">
    <name type="scientific">Corynebacterium argentoratense DSM 44202</name>
    <dbReference type="NCBI Taxonomy" id="1348662"/>
    <lineage>
        <taxon>Bacteria</taxon>
        <taxon>Bacillati</taxon>
        <taxon>Actinomycetota</taxon>
        <taxon>Actinomycetes</taxon>
        <taxon>Mycobacteriales</taxon>
        <taxon>Corynebacteriaceae</taxon>
        <taxon>Corynebacterium</taxon>
    </lineage>
</organism>
<evidence type="ECO:0000313" key="3">
    <source>
        <dbReference type="Proteomes" id="UP000016943"/>
    </source>
</evidence>
<keyword evidence="1" id="KW-0472">Membrane</keyword>
<reference evidence="2 3" key="1">
    <citation type="journal article" date="2013" name="Genome Announc.">
        <title>Whole-Genome Sequence of the Clinical Strain Corynebacterium argentoratense DSM 44202, Isolated from a Human Throat Specimen.</title>
        <authorList>
            <person name="Bomholt C."/>
            <person name="Glaub A."/>
            <person name="Gravermann K."/>
            <person name="Albersmeier A."/>
            <person name="Brinkrolf K."/>
            <person name="Ruckert C."/>
            <person name="Tauch A."/>
        </authorList>
    </citation>
    <scope>NUCLEOTIDE SEQUENCE [LARGE SCALE GENOMIC DNA]</scope>
    <source>
        <strain evidence="2">DSM 44202</strain>
    </source>
</reference>
<keyword evidence="1" id="KW-0812">Transmembrane</keyword>
<name>U3GXW9_9CORY</name>
<protein>
    <submittedName>
        <fullName evidence="2">Uncharacterized protein</fullName>
    </submittedName>
</protein>
<dbReference type="HOGENOM" id="CLU_2823767_0_0_11"/>
<keyword evidence="3" id="KW-1185">Reference proteome</keyword>
<sequence length="66" mass="7396">MSTPVLELQQVTRMIGPYASPIEPETWHTILWVGVGLPMILAAAGYIVELVASTMVKHEHRARLER</sequence>
<evidence type="ECO:0000313" key="2">
    <source>
        <dbReference type="EMBL" id="AGU14262.1"/>
    </source>
</evidence>
<dbReference type="RefSeq" id="WP_020975383.1">
    <property type="nucleotide sequence ID" value="NC_022198.1"/>
</dbReference>
<dbReference type="STRING" id="1348662.CARG_00275"/>
<dbReference type="KEGG" id="caz:CARG_00275"/>
<dbReference type="AlphaFoldDB" id="U3GXW9"/>
<dbReference type="Proteomes" id="UP000016943">
    <property type="component" value="Chromosome"/>
</dbReference>
<evidence type="ECO:0000256" key="1">
    <source>
        <dbReference type="SAM" id="Phobius"/>
    </source>
</evidence>
<gene>
    <name evidence="2" type="ORF">CARG_00275</name>
</gene>
<dbReference type="PATRIC" id="fig|1348662.3.peg.53"/>
<feature type="transmembrane region" description="Helical" evidence="1">
    <location>
        <begin position="30"/>
        <end position="56"/>
    </location>
</feature>
<dbReference type="GeneID" id="78248945"/>
<proteinExistence type="predicted"/>
<accession>U3GXW9</accession>
<keyword evidence="1" id="KW-1133">Transmembrane helix</keyword>
<dbReference type="EMBL" id="CP006365">
    <property type="protein sequence ID" value="AGU14262.1"/>
    <property type="molecule type" value="Genomic_DNA"/>
</dbReference>